<comment type="caution">
    <text evidence="1">The sequence shown here is derived from an EMBL/GenBank/DDBJ whole genome shotgun (WGS) entry which is preliminary data.</text>
</comment>
<evidence type="ECO:0000313" key="1">
    <source>
        <dbReference type="EMBL" id="KNF08177.1"/>
    </source>
</evidence>
<sequence length="81" mass="9470">MLKLNNEMLEILRECLRSNRPDLLWVLDDEKTIEVDEELGNDLRNVINDEFVKVGLNDNDEPNELGIKLEDLIDKIGRSYL</sequence>
<organism evidence="1 2">
    <name type="scientific">Gottschalkia purinilytica</name>
    <name type="common">Clostridium purinilyticum</name>
    <dbReference type="NCBI Taxonomy" id="1503"/>
    <lineage>
        <taxon>Bacteria</taxon>
        <taxon>Bacillati</taxon>
        <taxon>Bacillota</taxon>
        <taxon>Tissierellia</taxon>
        <taxon>Tissierellales</taxon>
        <taxon>Gottschalkiaceae</taxon>
        <taxon>Gottschalkia</taxon>
    </lineage>
</organism>
<dbReference type="OrthoDB" id="2973784at2"/>
<dbReference type="AlphaFoldDB" id="A0A0L0W9Q2"/>
<dbReference type="RefSeq" id="WP_050355544.1">
    <property type="nucleotide sequence ID" value="NZ_LGSS01000009.1"/>
</dbReference>
<dbReference type="EMBL" id="LGSS01000009">
    <property type="protein sequence ID" value="KNF08177.1"/>
    <property type="molecule type" value="Genomic_DNA"/>
</dbReference>
<accession>A0A0L0W9Q2</accession>
<dbReference type="STRING" id="1503.CLPU_9c00730"/>
<protein>
    <submittedName>
        <fullName evidence="1">Uncharacterized protein</fullName>
    </submittedName>
</protein>
<dbReference type="Proteomes" id="UP000037267">
    <property type="component" value="Unassembled WGS sequence"/>
</dbReference>
<gene>
    <name evidence="1" type="ORF">CLPU_9c00730</name>
</gene>
<proteinExistence type="predicted"/>
<keyword evidence="2" id="KW-1185">Reference proteome</keyword>
<evidence type="ECO:0000313" key="2">
    <source>
        <dbReference type="Proteomes" id="UP000037267"/>
    </source>
</evidence>
<reference evidence="2" key="1">
    <citation type="submission" date="2015-07" db="EMBL/GenBank/DDBJ databases">
        <title>Draft genome sequence of the purine-degrading Gottschalkia purinilyticum DSM 1384 (formerly Clostridium purinilyticum).</title>
        <authorList>
            <person name="Poehlein A."/>
            <person name="Schiel-Bengelsdorf B."/>
            <person name="Bengelsdorf F.R."/>
            <person name="Daniel R."/>
            <person name="Duerre P."/>
        </authorList>
    </citation>
    <scope>NUCLEOTIDE SEQUENCE [LARGE SCALE GENOMIC DNA]</scope>
    <source>
        <strain evidence="2">DSM 1384</strain>
    </source>
</reference>
<name>A0A0L0W9Q2_GOTPU</name>